<evidence type="ECO:0000256" key="2">
    <source>
        <dbReference type="ARBA" id="ARBA00022801"/>
    </source>
</evidence>
<dbReference type="PRINTS" id="PR00387">
    <property type="entry name" value="PDIESTERASE1"/>
</dbReference>
<dbReference type="GO" id="GO:0046872">
    <property type="term" value="F:metal ion binding"/>
    <property type="evidence" value="ECO:0007669"/>
    <property type="project" value="UniProtKB-KW"/>
</dbReference>
<evidence type="ECO:0000256" key="4">
    <source>
        <dbReference type="PIRSR" id="PIRSR623088-3"/>
    </source>
</evidence>
<evidence type="ECO:0000256" key="1">
    <source>
        <dbReference type="ARBA" id="ARBA00022723"/>
    </source>
</evidence>
<evidence type="ECO:0000256" key="5">
    <source>
        <dbReference type="RuleBase" id="RU363067"/>
    </source>
</evidence>
<dbReference type="SUPFAM" id="SSF109604">
    <property type="entry name" value="HD-domain/PDEase-like"/>
    <property type="match status" value="2"/>
</dbReference>
<dbReference type="PROSITE" id="PS51845">
    <property type="entry name" value="PDEASE_I_2"/>
    <property type="match status" value="2"/>
</dbReference>
<feature type="binding site" evidence="4">
    <location>
        <position position="728"/>
    </location>
    <ligand>
        <name>Zn(2+)</name>
        <dbReference type="ChEBI" id="CHEBI:29105"/>
        <label>2</label>
    </ligand>
</feature>
<sequence>MAEKEPLEEDVPRPTVTWKVSDADMDVVPQSSSFSIASLPEITSYAAPTTAAAKLRLLLNYLEAGDSRPVSLSEMHNILSYSADVLNHCSTHGGLERKWSTGFEDLSGVQDTEVRGWLSSTFTRVAPRPKPRKRKSFKSVATSVMIGRYMESFCKDTKSQRRVLEYPPAIEELFKTVDSWEFNMFEVETLTTHQPLRYIGHEVFKRHDMLSIHKIPPATLDSFLLQVEKGYKSHQNSYHNETHGADVLQTVHALITSAELTRFWLGSLELLALLLAATIHDVDHPGTTNTFQMNTKSDLALLYNDRSVLENHHLTYSFQLLMNEETNILQGLNSEDYSRVRGLVIDMVFATDMSCHFDHLNEMKSLLSAPNAVIELTEEHRSKALCFLLHSADISNPAKPWEIHTRWTARIMEEFFQQGDREKQLSLPISPLCDRNTTSIPGSQLASMDGMTFPGERLLASVISPDSTTADATPFAFAEKLPDATSSEAPATAATKLRLLLKYLERGEVPVKVTELRRTLSYAAKVLTNCSLLINSGTRRGSDGMLTQEQLSGVKDAVVREWLSSTFTRQRWCSQVASRPKPLSFRNVATTLMIGKYIENIYKDRVQVKQLQYPAGVLQLFQSLDSWDFAIFEAEALTTRQPLRYVGHELFKRHNLFSEHKILPATLDSFLLQVEKGYKSHQNSYHNETHGADVLQTVQALITSAQLHQLWFSSLELLALLLAATIHDVDHPGTTNSFQIKTVSDFALCYNDRSVLENHHLNYTFQLLKNEEYNILQGLSCEEFAEVRGLVIDMVLATDMSSHFEQVKRMRLLLSAPDSVSQLTEEHRSKVMCLLLHTADISHPGKPWTAHHQWTERISEEFFRQGDWERELALPQSPLCDRHTTPLNESKLGFIDYIVSPLFDVCGDMLELLSSSALPGSTVYSRPWLVNLTHNRQRWLSTTHTENTPGRDTHLSSQQSFCEQSATEAVFSIPANGQMLSKETPFGSRSIFCEQSALTVSRNTK</sequence>
<dbReference type="EMBL" id="CASHTH010002335">
    <property type="protein sequence ID" value="CAI8028445.1"/>
    <property type="molecule type" value="Genomic_DNA"/>
</dbReference>
<dbReference type="InterPro" id="IPR023174">
    <property type="entry name" value="PDEase_CS"/>
</dbReference>
<dbReference type="PROSITE" id="PS00126">
    <property type="entry name" value="PDEASE_I_1"/>
    <property type="match status" value="2"/>
</dbReference>
<feature type="domain" description="PDEase" evidence="6">
    <location>
        <begin position="606"/>
        <end position="946"/>
    </location>
</feature>
<dbReference type="InterPro" id="IPR023088">
    <property type="entry name" value="PDEase"/>
</dbReference>
<dbReference type="InterPro" id="IPR002073">
    <property type="entry name" value="PDEase_catalytic_dom"/>
</dbReference>
<evidence type="ECO:0000313" key="7">
    <source>
        <dbReference type="EMBL" id="CAI8028445.1"/>
    </source>
</evidence>
<comment type="caution">
    <text evidence="7">The sequence shown here is derived from an EMBL/GenBank/DDBJ whole genome shotgun (WGS) entry which is preliminary data.</text>
</comment>
<dbReference type="CDD" id="cd00077">
    <property type="entry name" value="HDc"/>
    <property type="match status" value="2"/>
</dbReference>
<gene>
    <name evidence="7" type="ORF">GBAR_LOCUS16223</name>
</gene>
<name>A0AA35SE65_GEOBA</name>
<comment type="cofactor">
    <cofactor evidence="5">
        <name>a divalent metal cation</name>
        <dbReference type="ChEBI" id="CHEBI:60240"/>
    </cofactor>
    <text evidence="5">Binds 2 divalent metal cations per subunit. Site 1 may preferentially bind zinc ions, while site 2 has a preference for magnesium and/or manganese ions.</text>
</comment>
<dbReference type="Proteomes" id="UP001174909">
    <property type="component" value="Unassembled WGS sequence"/>
</dbReference>
<feature type="binding site" evidence="4">
    <location>
        <position position="727"/>
    </location>
    <ligand>
        <name>Zn(2+)</name>
        <dbReference type="ChEBI" id="CHEBI:29105"/>
        <label>1</label>
    </ligand>
</feature>
<evidence type="ECO:0000259" key="6">
    <source>
        <dbReference type="PROSITE" id="PS51845"/>
    </source>
</evidence>
<keyword evidence="8" id="KW-1185">Reference proteome</keyword>
<feature type="binding site" evidence="4">
    <location>
        <position position="728"/>
    </location>
    <ligand>
        <name>Zn(2+)</name>
        <dbReference type="ChEBI" id="CHEBI:29105"/>
        <label>1</label>
    </ligand>
</feature>
<dbReference type="AlphaFoldDB" id="A0AA35SE65"/>
<dbReference type="Pfam" id="PF00233">
    <property type="entry name" value="PDEase_I"/>
    <property type="match status" value="2"/>
</dbReference>
<dbReference type="SMART" id="SM00471">
    <property type="entry name" value="HDc"/>
    <property type="match status" value="2"/>
</dbReference>
<organism evidence="7 8">
    <name type="scientific">Geodia barretti</name>
    <name type="common">Barrett's horny sponge</name>
    <dbReference type="NCBI Taxonomy" id="519541"/>
    <lineage>
        <taxon>Eukaryota</taxon>
        <taxon>Metazoa</taxon>
        <taxon>Porifera</taxon>
        <taxon>Demospongiae</taxon>
        <taxon>Heteroscleromorpha</taxon>
        <taxon>Tetractinellida</taxon>
        <taxon>Astrophorina</taxon>
        <taxon>Geodiidae</taxon>
        <taxon>Geodia</taxon>
    </lineage>
</organism>
<proteinExistence type="inferred from homology"/>
<dbReference type="GO" id="GO:0004114">
    <property type="term" value="F:3',5'-cyclic-nucleotide phosphodiesterase activity"/>
    <property type="evidence" value="ECO:0007669"/>
    <property type="project" value="InterPro"/>
</dbReference>
<dbReference type="EC" id="3.1.4.-" evidence="5"/>
<evidence type="ECO:0000256" key="3">
    <source>
        <dbReference type="PIRSR" id="PIRSR623088-1"/>
    </source>
</evidence>
<dbReference type="InterPro" id="IPR036971">
    <property type="entry name" value="PDEase_catalytic_dom_sf"/>
</dbReference>
<accession>A0AA35SE65</accession>
<keyword evidence="1 4" id="KW-0479">Metal-binding</keyword>
<feature type="binding site" evidence="4">
    <location>
        <position position="690"/>
    </location>
    <ligand>
        <name>Zn(2+)</name>
        <dbReference type="ChEBI" id="CHEBI:29105"/>
        <label>1</label>
    </ligand>
</feature>
<evidence type="ECO:0000313" key="8">
    <source>
        <dbReference type="Proteomes" id="UP001174909"/>
    </source>
</evidence>
<comment type="similarity">
    <text evidence="5">Belongs to the cyclic nucleotide phosphodiesterase family.</text>
</comment>
<reference evidence="7" key="1">
    <citation type="submission" date="2023-03" db="EMBL/GenBank/DDBJ databases">
        <authorList>
            <person name="Steffen K."/>
            <person name="Cardenas P."/>
        </authorList>
    </citation>
    <scope>NUCLEOTIDE SEQUENCE</scope>
</reference>
<dbReference type="InterPro" id="IPR003607">
    <property type="entry name" value="HD/PDEase_dom"/>
</dbReference>
<dbReference type="Gene3D" id="1.10.1300.10">
    <property type="entry name" value="3'5'-cyclic nucleotide phosphodiesterase, catalytic domain"/>
    <property type="match status" value="2"/>
</dbReference>
<feature type="active site" description="Proton donor" evidence="3">
    <location>
        <position position="686"/>
    </location>
</feature>
<dbReference type="GO" id="GO:0007165">
    <property type="term" value="P:signal transduction"/>
    <property type="evidence" value="ECO:0007669"/>
    <property type="project" value="InterPro"/>
</dbReference>
<dbReference type="PANTHER" id="PTHR11347">
    <property type="entry name" value="CYCLIC NUCLEOTIDE PHOSPHODIESTERASE"/>
    <property type="match status" value="1"/>
</dbReference>
<feature type="domain" description="PDEase" evidence="6">
    <location>
        <begin position="162"/>
        <end position="508"/>
    </location>
</feature>
<keyword evidence="2 5" id="KW-0378">Hydrolase</keyword>
<protein>
    <recommendedName>
        <fullName evidence="5">Phosphodiesterase</fullName>
        <ecNumber evidence="5">3.1.4.-</ecNumber>
    </recommendedName>
</protein>